<evidence type="ECO:0000256" key="5">
    <source>
        <dbReference type="ARBA" id="ARBA00031395"/>
    </source>
</evidence>
<comment type="similarity">
    <text evidence="1 7">Belongs to the GcvT family.</text>
</comment>
<organism evidence="11 13">
    <name type="scientific">Oceanimonas baumannii</name>
    <dbReference type="NCBI Taxonomy" id="129578"/>
    <lineage>
        <taxon>Bacteria</taxon>
        <taxon>Pseudomonadati</taxon>
        <taxon>Pseudomonadota</taxon>
        <taxon>Gammaproteobacteria</taxon>
        <taxon>Aeromonadales</taxon>
        <taxon>Aeromonadaceae</taxon>
        <taxon>Oceanimonas</taxon>
    </lineage>
</organism>
<dbReference type="InterPro" id="IPR022903">
    <property type="entry name" value="GcvT_bac"/>
</dbReference>
<dbReference type="RefSeq" id="WP_094276518.1">
    <property type="nucleotide sequence ID" value="NZ_NQJF01000001.1"/>
</dbReference>
<dbReference type="NCBIfam" id="NF001567">
    <property type="entry name" value="PRK00389.1"/>
    <property type="match status" value="1"/>
</dbReference>
<keyword evidence="3 7" id="KW-0032">Aminotransferase</keyword>
<dbReference type="OrthoDB" id="9774591at2"/>
<dbReference type="SUPFAM" id="SSF101790">
    <property type="entry name" value="Aminomethyltransferase beta-barrel domain"/>
    <property type="match status" value="1"/>
</dbReference>
<evidence type="ECO:0000313" key="11">
    <source>
        <dbReference type="EMBL" id="OYD26076.1"/>
    </source>
</evidence>
<dbReference type="InterPro" id="IPR028896">
    <property type="entry name" value="GcvT/YgfZ/DmdA"/>
</dbReference>
<sequence length="367" mass="39722">MTQQTVLHPQHLEAGAKMVDFHGWDMPINYGSQLEEHHAVRQDAGMFDVSHMTIVDVKGTGAKAFLQRLLANDIGRVTQPGKALYSGMLNEQGGVIDDLITYYFAEDDYRMIVNSATRDKDLAWMAKQAEGCDVTLTERPELAMIAVQGPNAKAKAATVFSAEQNAAVAGMKPFFGVQSGDLFIATTGYTGEDGYEIVVPAEQAGALWSALKNAGVRPCGLGARDTLRLEAGMNLYSQDMDETVSPLAANMAWTIAWEPAERDFIGRSALEAQRAAGDQPKLVGLVMKEKGVLRAGTVVRFTDADGNEQQGVITSGTFSPTLGFSIALARVPRSIGDNAEVELRKKWMPVSVVKPTFVRFGKAVAEF</sequence>
<proteinExistence type="inferred from homology"/>
<dbReference type="FunFam" id="3.30.70.1400:FF:000001">
    <property type="entry name" value="Aminomethyltransferase"/>
    <property type="match status" value="1"/>
</dbReference>
<evidence type="ECO:0000256" key="6">
    <source>
        <dbReference type="ARBA" id="ARBA00047665"/>
    </source>
</evidence>
<evidence type="ECO:0000256" key="2">
    <source>
        <dbReference type="ARBA" id="ARBA00012616"/>
    </source>
</evidence>
<dbReference type="GO" id="GO:0005829">
    <property type="term" value="C:cytosol"/>
    <property type="evidence" value="ECO:0007669"/>
    <property type="project" value="TreeGrafter"/>
</dbReference>
<reference evidence="12 14" key="2">
    <citation type="submission" date="2019-03" db="EMBL/GenBank/DDBJ databases">
        <title>Genomic Encyclopedia of Archaeal and Bacterial Type Strains, Phase II (KMG-II): from individual species to whole genera.</title>
        <authorList>
            <person name="Goeker M."/>
        </authorList>
    </citation>
    <scope>NUCLEOTIDE SEQUENCE [LARGE SCALE GENOMIC DNA]</scope>
    <source>
        <strain evidence="12 14">DSM 15594</strain>
    </source>
</reference>
<dbReference type="Gene3D" id="3.30.70.1400">
    <property type="entry name" value="Aminomethyltransferase beta-barrel domains"/>
    <property type="match status" value="1"/>
</dbReference>
<dbReference type="EMBL" id="SODO01000001">
    <property type="protein sequence ID" value="TDW62279.1"/>
    <property type="molecule type" value="Genomic_DNA"/>
</dbReference>
<dbReference type="Proteomes" id="UP000295058">
    <property type="component" value="Unassembled WGS sequence"/>
</dbReference>
<evidence type="ECO:0000256" key="7">
    <source>
        <dbReference type="HAMAP-Rule" id="MF_00259"/>
    </source>
</evidence>
<comment type="subunit">
    <text evidence="7">The glycine cleavage system is composed of four proteins: P, T, L and H.</text>
</comment>
<evidence type="ECO:0000259" key="10">
    <source>
        <dbReference type="Pfam" id="PF08669"/>
    </source>
</evidence>
<dbReference type="GO" id="GO:0004047">
    <property type="term" value="F:aminomethyltransferase activity"/>
    <property type="evidence" value="ECO:0007669"/>
    <property type="project" value="UniProtKB-UniRule"/>
</dbReference>
<evidence type="ECO:0000313" key="13">
    <source>
        <dbReference type="Proteomes" id="UP000243640"/>
    </source>
</evidence>
<dbReference type="InterPro" id="IPR013977">
    <property type="entry name" value="GcvT_C"/>
</dbReference>
<evidence type="ECO:0000256" key="4">
    <source>
        <dbReference type="ARBA" id="ARBA00022679"/>
    </source>
</evidence>
<dbReference type="InterPro" id="IPR029043">
    <property type="entry name" value="GcvT/YgfZ_C"/>
</dbReference>
<dbReference type="InterPro" id="IPR006223">
    <property type="entry name" value="GcvT"/>
</dbReference>
<dbReference type="EMBL" id="NQJF01000001">
    <property type="protein sequence ID" value="OYD26076.1"/>
    <property type="molecule type" value="Genomic_DNA"/>
</dbReference>
<dbReference type="PANTHER" id="PTHR43757:SF2">
    <property type="entry name" value="AMINOMETHYLTRANSFERASE, MITOCHONDRIAL"/>
    <property type="match status" value="1"/>
</dbReference>
<comment type="function">
    <text evidence="7">The glycine cleavage system catalyzes the degradation of glycine.</text>
</comment>
<dbReference type="EC" id="2.1.2.10" evidence="2 7"/>
<feature type="domain" description="GCVT N-terminal" evidence="9">
    <location>
        <begin position="7"/>
        <end position="258"/>
    </location>
</feature>
<evidence type="ECO:0000313" key="12">
    <source>
        <dbReference type="EMBL" id="TDW62279.1"/>
    </source>
</evidence>
<name>A0A235CNR4_9GAMM</name>
<dbReference type="GO" id="GO:0008483">
    <property type="term" value="F:transaminase activity"/>
    <property type="evidence" value="ECO:0007669"/>
    <property type="project" value="UniProtKB-KW"/>
</dbReference>
<evidence type="ECO:0000256" key="1">
    <source>
        <dbReference type="ARBA" id="ARBA00008609"/>
    </source>
</evidence>
<feature type="binding site" evidence="8">
    <location>
        <position position="196"/>
    </location>
    <ligand>
        <name>substrate</name>
    </ligand>
</feature>
<dbReference type="Pfam" id="PF01571">
    <property type="entry name" value="GCV_T"/>
    <property type="match status" value="1"/>
</dbReference>
<dbReference type="HAMAP" id="MF_00259">
    <property type="entry name" value="GcvT"/>
    <property type="match status" value="1"/>
</dbReference>
<keyword evidence="4 7" id="KW-0808">Transferase</keyword>
<dbReference type="Gene3D" id="3.30.1360.120">
    <property type="entry name" value="Probable tRNA modification gtpase trme, domain 1"/>
    <property type="match status" value="1"/>
</dbReference>
<evidence type="ECO:0000256" key="3">
    <source>
        <dbReference type="ARBA" id="ARBA00022576"/>
    </source>
</evidence>
<protein>
    <recommendedName>
        <fullName evidence="2 7">Aminomethyltransferase</fullName>
        <ecNumber evidence="2 7">2.1.2.10</ecNumber>
    </recommendedName>
    <alternativeName>
        <fullName evidence="5 7">Glycine cleavage system T protein</fullName>
    </alternativeName>
</protein>
<feature type="domain" description="Aminomethyltransferase C-terminal" evidence="10">
    <location>
        <begin position="281"/>
        <end position="358"/>
    </location>
</feature>
<dbReference type="FunFam" id="2.40.30.110:FF:000001">
    <property type="entry name" value="Aminomethyltransferase"/>
    <property type="match status" value="1"/>
</dbReference>
<dbReference type="Proteomes" id="UP000243640">
    <property type="component" value="Unassembled WGS sequence"/>
</dbReference>
<dbReference type="SUPFAM" id="SSF103025">
    <property type="entry name" value="Folate-binding domain"/>
    <property type="match status" value="1"/>
</dbReference>
<comment type="catalytic activity">
    <reaction evidence="6 7">
        <text>N(6)-[(R)-S(8)-aminomethyldihydrolipoyl]-L-lysyl-[protein] + (6S)-5,6,7,8-tetrahydrofolate = N(6)-[(R)-dihydrolipoyl]-L-lysyl-[protein] + (6R)-5,10-methylene-5,6,7,8-tetrahydrofolate + NH4(+)</text>
        <dbReference type="Rhea" id="RHEA:16945"/>
        <dbReference type="Rhea" id="RHEA-COMP:10475"/>
        <dbReference type="Rhea" id="RHEA-COMP:10492"/>
        <dbReference type="ChEBI" id="CHEBI:15636"/>
        <dbReference type="ChEBI" id="CHEBI:28938"/>
        <dbReference type="ChEBI" id="CHEBI:57453"/>
        <dbReference type="ChEBI" id="CHEBI:83100"/>
        <dbReference type="ChEBI" id="CHEBI:83143"/>
        <dbReference type="EC" id="2.1.2.10"/>
    </reaction>
</comment>
<evidence type="ECO:0000256" key="8">
    <source>
        <dbReference type="PIRSR" id="PIRSR006487-1"/>
    </source>
</evidence>
<dbReference type="InterPro" id="IPR006222">
    <property type="entry name" value="GCVT_N"/>
</dbReference>
<comment type="caution">
    <text evidence="11">The sequence shown here is derived from an EMBL/GenBank/DDBJ whole genome shotgun (WGS) entry which is preliminary data.</text>
</comment>
<dbReference type="NCBIfam" id="TIGR00528">
    <property type="entry name" value="gcvT"/>
    <property type="match status" value="1"/>
</dbReference>
<dbReference type="Pfam" id="PF08669">
    <property type="entry name" value="GCV_T_C"/>
    <property type="match status" value="1"/>
</dbReference>
<keyword evidence="14" id="KW-1185">Reference proteome</keyword>
<dbReference type="Gene3D" id="2.40.30.110">
    <property type="entry name" value="Aminomethyltransferase beta-barrel domains"/>
    <property type="match status" value="1"/>
</dbReference>
<evidence type="ECO:0000313" key="14">
    <source>
        <dbReference type="Proteomes" id="UP000295058"/>
    </source>
</evidence>
<dbReference type="PANTHER" id="PTHR43757">
    <property type="entry name" value="AMINOMETHYLTRANSFERASE"/>
    <property type="match status" value="1"/>
</dbReference>
<gene>
    <name evidence="7 11" type="primary">gcvT</name>
    <name evidence="11" type="ORF">B6S09_00360</name>
    <name evidence="12" type="ORF">LY04_00341</name>
</gene>
<dbReference type="GO" id="GO:0005960">
    <property type="term" value="C:glycine cleavage complex"/>
    <property type="evidence" value="ECO:0007669"/>
    <property type="project" value="InterPro"/>
</dbReference>
<dbReference type="AlphaFoldDB" id="A0A235CNR4"/>
<accession>A0A235CNR4</accession>
<evidence type="ECO:0000259" key="9">
    <source>
        <dbReference type="Pfam" id="PF01571"/>
    </source>
</evidence>
<dbReference type="GO" id="GO:0019464">
    <property type="term" value="P:glycine decarboxylation via glycine cleavage system"/>
    <property type="evidence" value="ECO:0007669"/>
    <property type="project" value="UniProtKB-UniRule"/>
</dbReference>
<dbReference type="PIRSF" id="PIRSF006487">
    <property type="entry name" value="GcvT"/>
    <property type="match status" value="1"/>
</dbReference>
<dbReference type="FunFam" id="4.10.1250.10:FF:000001">
    <property type="entry name" value="Aminomethyltransferase"/>
    <property type="match status" value="1"/>
</dbReference>
<reference evidence="11 13" key="1">
    <citation type="submission" date="2017-08" db="EMBL/GenBank/DDBJ databases">
        <title>Draft Genome Sequence of the Marine Bacterium Oceanimonas baumannii ATCC 700832.</title>
        <authorList>
            <person name="Mcclelland W.D."/>
            <person name="Brennan M.A."/>
            <person name="Trachtenberg A.M."/>
            <person name="Maclea K.S."/>
        </authorList>
    </citation>
    <scope>NUCLEOTIDE SEQUENCE [LARGE SCALE GENOMIC DNA]</scope>
    <source>
        <strain evidence="11 13">ATCC 700832</strain>
    </source>
</reference>
<dbReference type="InterPro" id="IPR027266">
    <property type="entry name" value="TrmE/GcvT-like"/>
</dbReference>
<dbReference type="Gene3D" id="4.10.1250.10">
    <property type="entry name" value="Aminomethyltransferase fragment"/>
    <property type="match status" value="1"/>
</dbReference>